<feature type="compositionally biased region" description="Polar residues" evidence="2">
    <location>
        <begin position="427"/>
        <end position="450"/>
    </location>
</feature>
<feature type="region of interest" description="Disordered" evidence="2">
    <location>
        <begin position="844"/>
        <end position="926"/>
    </location>
</feature>
<sequence length="1105" mass="118065">LTKEYPYAECTNQAQIFRKVSQGIKPQALEQIQDVEVREFVNRCLDHDPNTRPSAEALLESEFLKPCAALACTPVLQLQGLETNPLAHMTLSTSQQQLSSLSLSSAPALARSMSTASSVGALSMVLPPIAPVANIPSTIQPTRLQTAAPAAVVLPVPGAIPAAEFTLTTVDVDNKTYHIKSNLLPPTPSAIEHQQPIFPVPGPSGPTADSAPMPVSETTTTGTTNELATTTTAVAESASEASRLHSHSGMPQCSIQVLQCGDSPSGDRLNLKMICTCPVTVAPGSTGAPAATGTHEIKFPFDLAIDTADDVVAEMIREQILSSDDKDEATCRLGDLIEQVLLARREKARKEQEEATLLLAKATAAATRPRAPSSPRPTPVPTAIIERAKQLQAHGQKQKQSSALKKTGHHRHQLNIPPLTDLEQYRESPSPTESRYDIHQNNYSTSAGSNSSFSWISAVMSNPSNVETSESQWKASLQWQLQQPQQQPQQSLPLVSDAATFPPLQTSSHSGMARKEATHPPTQQPWGAGQSGNHSSTAKSLNYSTAVQHQSTVAAMPTHEQSSAVGGFISRGNAGWRSPPAPRPKSVYSDVNYLSSSYNGGGGMLHAGHLGTPGAGSVSPMSMSDMRSTVSEYGFRISPSTIPSIPIQQQQQQQQQQHQQLQLPQQQQQQQQQRLAPSSDLKGTTTEDVGYTSPYRHGVSSSSVKSHRHRRSPSCEVLSSLVAQSALAASASASTPNIPASLRLFSGLSLESSPSGSNTCTSPNPRGSGAGRVAPFVPTGTSATATSPRLQATLLGRVSSPQPLMAAAAVVAASSVQATPIGGMTAVHTTALPATTNTVSVGAQAPVTAPTGGTENKDTALGRSDSGISSGASSPASTTATMNGGGQQPSQAQYPPPAVMRRPSAFSGHRTYSGHGSHGFDHDHDHDHDPYGPLSLGMWMMTSEAKKNIEMWSDKVRTATPEFHPLHPHQRKGHGDHELTDDDEYHFREKHENDEDVDVDVDEDEDDEDEEMDEDLKGLREKQRRELEWMRLQHEIQWEEMMRMKDFKEKNELHGLHGPVMRVRRASEAYGVLVRSASAGAAGVQGGGVQDGRGAWSTTGAVDTL</sequence>
<feature type="domain" description="Protein kinase" evidence="3">
    <location>
        <begin position="1"/>
        <end position="64"/>
    </location>
</feature>
<feature type="compositionally biased region" description="Polar residues" evidence="2">
    <location>
        <begin position="1096"/>
        <end position="1105"/>
    </location>
</feature>
<feature type="region of interest" description="Disordered" evidence="2">
    <location>
        <begin position="989"/>
        <end position="1015"/>
    </location>
</feature>
<evidence type="ECO:0000256" key="1">
    <source>
        <dbReference type="SAM" id="Coils"/>
    </source>
</evidence>
<feature type="region of interest" description="Disordered" evidence="2">
    <location>
        <begin position="201"/>
        <end position="224"/>
    </location>
</feature>
<dbReference type="Gene3D" id="1.10.510.10">
    <property type="entry name" value="Transferase(Phosphotransferase) domain 1"/>
    <property type="match status" value="1"/>
</dbReference>
<evidence type="ECO:0000313" key="4">
    <source>
        <dbReference type="EMBL" id="KAF9580117.1"/>
    </source>
</evidence>
<evidence type="ECO:0000259" key="3">
    <source>
        <dbReference type="PROSITE" id="PS50011"/>
    </source>
</evidence>
<keyword evidence="4" id="KW-0808">Transferase</keyword>
<proteinExistence type="predicted"/>
<feature type="coiled-coil region" evidence="1">
    <location>
        <begin position="333"/>
        <end position="365"/>
    </location>
</feature>
<dbReference type="PROSITE" id="PS50011">
    <property type="entry name" value="PROTEIN_KINASE_DOM"/>
    <property type="match status" value="1"/>
</dbReference>
<feature type="region of interest" description="Disordered" evidence="2">
    <location>
        <begin position="751"/>
        <end position="785"/>
    </location>
</feature>
<feature type="region of interest" description="Disordered" evidence="2">
    <location>
        <begin position="500"/>
        <end position="539"/>
    </location>
</feature>
<keyword evidence="1" id="KW-0175">Coiled coil</keyword>
<feature type="compositionally biased region" description="Low complexity" evidence="2">
    <location>
        <begin position="862"/>
        <end position="881"/>
    </location>
</feature>
<dbReference type="Gene3D" id="3.10.20.90">
    <property type="entry name" value="Phosphatidylinositol 3-kinase Catalytic Subunit, Chain A, domain 1"/>
    <property type="match status" value="1"/>
</dbReference>
<dbReference type="InterPro" id="IPR000719">
    <property type="entry name" value="Prot_kinase_dom"/>
</dbReference>
<dbReference type="GO" id="GO:0004672">
    <property type="term" value="F:protein kinase activity"/>
    <property type="evidence" value="ECO:0007669"/>
    <property type="project" value="InterPro"/>
</dbReference>
<name>A0A9P6FR49_9FUNG</name>
<evidence type="ECO:0000256" key="2">
    <source>
        <dbReference type="SAM" id="MobiDB-lite"/>
    </source>
</evidence>
<keyword evidence="5" id="KW-1185">Reference proteome</keyword>
<feature type="compositionally biased region" description="Polar residues" evidence="2">
    <location>
        <begin position="393"/>
        <end position="404"/>
    </location>
</feature>
<dbReference type="AlphaFoldDB" id="A0A9P6FR49"/>
<dbReference type="Proteomes" id="UP000780801">
    <property type="component" value="Unassembled WGS sequence"/>
</dbReference>
<dbReference type="GO" id="GO:0005524">
    <property type="term" value="F:ATP binding"/>
    <property type="evidence" value="ECO:0007669"/>
    <property type="project" value="InterPro"/>
</dbReference>
<evidence type="ECO:0000313" key="5">
    <source>
        <dbReference type="Proteomes" id="UP000780801"/>
    </source>
</evidence>
<dbReference type="EMBL" id="JAABOA010002271">
    <property type="protein sequence ID" value="KAF9580117.1"/>
    <property type="molecule type" value="Genomic_DNA"/>
</dbReference>
<feature type="non-terminal residue" evidence="4">
    <location>
        <position position="1105"/>
    </location>
</feature>
<feature type="region of interest" description="Disordered" evidence="2">
    <location>
        <begin position="389"/>
        <end position="450"/>
    </location>
</feature>
<keyword evidence="4" id="KW-0418">Kinase</keyword>
<comment type="caution">
    <text evidence="4">The sequence shown here is derived from an EMBL/GenBank/DDBJ whole genome shotgun (WGS) entry which is preliminary data.</text>
</comment>
<feature type="compositionally biased region" description="Polar residues" evidence="2">
    <location>
        <begin position="520"/>
        <end position="539"/>
    </location>
</feature>
<protein>
    <submittedName>
        <fullName evidence="4">Serine/threonine-protein kinase wnk1</fullName>
    </submittedName>
</protein>
<dbReference type="SUPFAM" id="SSF56112">
    <property type="entry name" value="Protein kinase-like (PK-like)"/>
    <property type="match status" value="1"/>
</dbReference>
<accession>A0A9P6FR49</accession>
<feature type="region of interest" description="Disordered" evidence="2">
    <location>
        <begin position="637"/>
        <end position="711"/>
    </location>
</feature>
<organism evidence="4 5">
    <name type="scientific">Lunasporangiospora selenospora</name>
    <dbReference type="NCBI Taxonomy" id="979761"/>
    <lineage>
        <taxon>Eukaryota</taxon>
        <taxon>Fungi</taxon>
        <taxon>Fungi incertae sedis</taxon>
        <taxon>Mucoromycota</taxon>
        <taxon>Mortierellomycotina</taxon>
        <taxon>Mortierellomycetes</taxon>
        <taxon>Mortierellales</taxon>
        <taxon>Mortierellaceae</taxon>
        <taxon>Lunasporangiospora</taxon>
    </lineage>
</organism>
<dbReference type="InterPro" id="IPR011009">
    <property type="entry name" value="Kinase-like_dom_sf"/>
</dbReference>
<dbReference type="PANTHER" id="PTHR13902">
    <property type="entry name" value="SERINE/THREONINE-PROTEIN KINASE WNK WITH NO LYSINE -RELATED"/>
    <property type="match status" value="1"/>
</dbReference>
<feature type="compositionally biased region" description="Acidic residues" evidence="2">
    <location>
        <begin position="994"/>
        <end position="1014"/>
    </location>
</feature>
<reference evidence="4" key="1">
    <citation type="journal article" date="2020" name="Fungal Divers.">
        <title>Resolving the Mortierellaceae phylogeny through synthesis of multi-gene phylogenetics and phylogenomics.</title>
        <authorList>
            <person name="Vandepol N."/>
            <person name="Liber J."/>
            <person name="Desiro A."/>
            <person name="Na H."/>
            <person name="Kennedy M."/>
            <person name="Barry K."/>
            <person name="Grigoriev I.V."/>
            <person name="Miller A.N."/>
            <person name="O'Donnell K."/>
            <person name="Stajich J.E."/>
            <person name="Bonito G."/>
        </authorList>
    </citation>
    <scope>NUCLEOTIDE SEQUENCE</scope>
    <source>
        <strain evidence="4">KOD1015</strain>
    </source>
</reference>
<feature type="compositionally biased region" description="Low complexity" evidence="2">
    <location>
        <begin position="637"/>
        <end position="673"/>
    </location>
</feature>
<feature type="region of interest" description="Disordered" evidence="2">
    <location>
        <begin position="1082"/>
        <end position="1105"/>
    </location>
</feature>
<dbReference type="InterPro" id="IPR050588">
    <property type="entry name" value="WNK_Ser-Thr_kinase"/>
</dbReference>
<gene>
    <name evidence="4" type="primary">WNK1</name>
    <name evidence="4" type="ORF">BGW38_003365</name>
</gene>